<proteinExistence type="predicted"/>
<keyword evidence="2" id="KW-1185">Reference proteome</keyword>
<organism evidence="1 2">
    <name type="scientific">Salirhabdus euzebyi</name>
    <dbReference type="NCBI Taxonomy" id="394506"/>
    <lineage>
        <taxon>Bacteria</taxon>
        <taxon>Bacillati</taxon>
        <taxon>Bacillota</taxon>
        <taxon>Bacilli</taxon>
        <taxon>Bacillales</taxon>
        <taxon>Bacillaceae</taxon>
        <taxon>Salirhabdus</taxon>
    </lineage>
</organism>
<evidence type="ECO:0000313" key="1">
    <source>
        <dbReference type="EMBL" id="MBB6454234.1"/>
    </source>
</evidence>
<dbReference type="Proteomes" id="UP000581688">
    <property type="component" value="Unassembled WGS sequence"/>
</dbReference>
<sequence>MISREKNLEWGKGNQEAAVIYLEFSWYLTRPNATKKAFVY</sequence>
<comment type="caution">
    <text evidence="1">The sequence shown here is derived from an EMBL/GenBank/DDBJ whole genome shotgun (WGS) entry which is preliminary data.</text>
</comment>
<name>A0A841Q7C3_9BACI</name>
<evidence type="ECO:0000313" key="2">
    <source>
        <dbReference type="Proteomes" id="UP000581688"/>
    </source>
</evidence>
<reference evidence="1 2" key="1">
    <citation type="submission" date="2020-08" db="EMBL/GenBank/DDBJ databases">
        <title>Genomic Encyclopedia of Type Strains, Phase IV (KMG-IV): sequencing the most valuable type-strain genomes for metagenomic binning, comparative biology and taxonomic classification.</title>
        <authorList>
            <person name="Goeker M."/>
        </authorList>
    </citation>
    <scope>NUCLEOTIDE SEQUENCE [LARGE SCALE GENOMIC DNA]</scope>
    <source>
        <strain evidence="1 2">DSM 19612</strain>
    </source>
</reference>
<dbReference type="EMBL" id="JACHGH010000008">
    <property type="protein sequence ID" value="MBB6454234.1"/>
    <property type="molecule type" value="Genomic_DNA"/>
</dbReference>
<protein>
    <submittedName>
        <fullName evidence="1">Uncharacterized protein</fullName>
    </submittedName>
</protein>
<dbReference type="AlphaFoldDB" id="A0A841Q7C3"/>
<accession>A0A841Q7C3</accession>
<gene>
    <name evidence="1" type="ORF">HNQ94_002709</name>
</gene>